<proteinExistence type="predicted"/>
<evidence type="ECO:0000256" key="1">
    <source>
        <dbReference type="ARBA" id="ARBA00022679"/>
    </source>
</evidence>
<dbReference type="GO" id="GO:0005737">
    <property type="term" value="C:cytoplasm"/>
    <property type="evidence" value="ECO:0007669"/>
    <property type="project" value="InterPro"/>
</dbReference>
<dbReference type="Proteomes" id="UP000246278">
    <property type="component" value="Unassembled WGS sequence"/>
</dbReference>
<feature type="domain" description="N-acetyltransferase" evidence="3">
    <location>
        <begin position="6"/>
        <end position="156"/>
    </location>
</feature>
<gene>
    <name evidence="4" type="ORF">CR164_03570</name>
</gene>
<keyword evidence="5" id="KW-1185">Reference proteome</keyword>
<keyword evidence="1 4" id="KW-0808">Transferase</keyword>
<dbReference type="InterPro" id="IPR016181">
    <property type="entry name" value="Acyl_CoA_acyltransferase"/>
</dbReference>
<accession>A0A317T910</accession>
<dbReference type="InterPro" id="IPR010167">
    <property type="entry name" value="NH2A_AcTrfase"/>
</dbReference>
<comment type="caution">
    <text evidence="4">The sequence shown here is derived from an EMBL/GenBank/DDBJ whole genome shotgun (WGS) entry which is preliminary data.</text>
</comment>
<dbReference type="Pfam" id="PF00583">
    <property type="entry name" value="Acetyltransf_1"/>
    <property type="match status" value="1"/>
</dbReference>
<name>A0A317T910_9CHLB</name>
<dbReference type="RefSeq" id="WP_110022546.1">
    <property type="nucleotide sequence ID" value="NZ_PDNZ01000002.1"/>
</dbReference>
<evidence type="ECO:0000313" key="4">
    <source>
        <dbReference type="EMBL" id="PWW82830.1"/>
    </source>
</evidence>
<sequence>MVSNDITIRTARLADAGAIAGITAFNAGKGVMLERSPENVIENIRNFLVAEHDGRVIGSCAIAFFTLHLAEIRTLAVIDSFKRLGVGSLLVGKAEEVLREEGVTTAFVLTLSPGFFLSLGYREVNKEMFPQKIWRDCTNCPKLMACDEIAMIKELDGEMAG</sequence>
<dbReference type="NCBIfam" id="NF005840">
    <property type="entry name" value="PRK07757.1"/>
    <property type="match status" value="1"/>
</dbReference>
<dbReference type="InterPro" id="IPR000182">
    <property type="entry name" value="GNAT_dom"/>
</dbReference>
<dbReference type="PANTHER" id="PTHR30602">
    <property type="entry name" value="AMINO-ACID ACETYLTRANSFERASE"/>
    <property type="match status" value="1"/>
</dbReference>
<protein>
    <submittedName>
        <fullName evidence="4">GNAT family N-acetyltransferase</fullName>
    </submittedName>
</protein>
<evidence type="ECO:0000256" key="2">
    <source>
        <dbReference type="ARBA" id="ARBA00023315"/>
    </source>
</evidence>
<dbReference type="CDD" id="cd04301">
    <property type="entry name" value="NAT_SF"/>
    <property type="match status" value="1"/>
</dbReference>
<keyword evidence="2" id="KW-0012">Acyltransferase</keyword>
<dbReference type="GO" id="GO:0004042">
    <property type="term" value="F:L-glutamate N-acetyltransferase activity"/>
    <property type="evidence" value="ECO:0007669"/>
    <property type="project" value="InterPro"/>
</dbReference>
<dbReference type="OrthoDB" id="5419426at2"/>
<dbReference type="EMBL" id="PDNZ01000002">
    <property type="protein sequence ID" value="PWW82830.1"/>
    <property type="molecule type" value="Genomic_DNA"/>
</dbReference>
<dbReference type="Gene3D" id="3.40.630.30">
    <property type="match status" value="1"/>
</dbReference>
<dbReference type="AlphaFoldDB" id="A0A317T910"/>
<evidence type="ECO:0000313" key="5">
    <source>
        <dbReference type="Proteomes" id="UP000246278"/>
    </source>
</evidence>
<dbReference type="PROSITE" id="PS51186">
    <property type="entry name" value="GNAT"/>
    <property type="match status" value="1"/>
</dbReference>
<dbReference type="PANTHER" id="PTHR30602:SF12">
    <property type="entry name" value="AMINO-ACID ACETYLTRANSFERASE NAGS1, CHLOROPLASTIC-RELATED"/>
    <property type="match status" value="1"/>
</dbReference>
<evidence type="ECO:0000259" key="3">
    <source>
        <dbReference type="PROSITE" id="PS51186"/>
    </source>
</evidence>
<dbReference type="SUPFAM" id="SSF55729">
    <property type="entry name" value="Acyl-CoA N-acyltransferases (Nat)"/>
    <property type="match status" value="1"/>
</dbReference>
<organism evidence="4 5">
    <name type="scientific">Prosthecochloris marina</name>
    <dbReference type="NCBI Taxonomy" id="2017681"/>
    <lineage>
        <taxon>Bacteria</taxon>
        <taxon>Pseudomonadati</taxon>
        <taxon>Chlorobiota</taxon>
        <taxon>Chlorobiia</taxon>
        <taxon>Chlorobiales</taxon>
        <taxon>Chlorobiaceae</taxon>
        <taxon>Prosthecochloris</taxon>
    </lineage>
</organism>
<reference evidence="5" key="1">
    <citation type="submission" date="2017-10" db="EMBL/GenBank/DDBJ databases">
        <authorList>
            <person name="Gaisin V.A."/>
            <person name="Rysina M.S."/>
            <person name="Grouzdev D.S."/>
        </authorList>
    </citation>
    <scope>NUCLEOTIDE SEQUENCE [LARGE SCALE GENOMIC DNA]</scope>
    <source>
        <strain evidence="5">V1</strain>
    </source>
</reference>
<dbReference type="GO" id="GO:0006526">
    <property type="term" value="P:L-arginine biosynthetic process"/>
    <property type="evidence" value="ECO:0007669"/>
    <property type="project" value="InterPro"/>
</dbReference>